<protein>
    <submittedName>
        <fullName evidence="1">Uncharacterized protein</fullName>
    </submittedName>
</protein>
<dbReference type="EnsemblMetazoa" id="MESCA010021-RA">
    <property type="protein sequence ID" value="MESCA010021-PA"/>
    <property type="gene ID" value="MESCA010021"/>
</dbReference>
<dbReference type="HOGENOM" id="CLU_1665120_0_0_1"/>
<evidence type="ECO:0000313" key="2">
    <source>
        <dbReference type="Proteomes" id="UP000015102"/>
    </source>
</evidence>
<sequence>LDCLFDLRKLLIICHYCKTPRANNLPLHTIQEMMAEFIWFSIVEEDTKPKFRDYPIIFAQGPSKKEIQKYSIIIKDLEIELPQNTSFIESFDYLIKTYYVLNINFPSILKVCFDFIMLNIYKIKTKSKIDTKKPEIENRYSKPNNFLFNVESWIEQNSK</sequence>
<reference evidence="2" key="1">
    <citation type="submission" date="2013-02" db="EMBL/GenBank/DDBJ databases">
        <authorList>
            <person name="Hughes D."/>
        </authorList>
    </citation>
    <scope>NUCLEOTIDE SEQUENCE</scope>
    <source>
        <strain>Durham</strain>
        <strain evidence="2">NC isolate 2 -- Noor lab</strain>
    </source>
</reference>
<proteinExistence type="predicted"/>
<reference evidence="1" key="2">
    <citation type="submission" date="2015-06" db="UniProtKB">
        <authorList>
            <consortium name="EnsemblMetazoa"/>
        </authorList>
    </citation>
    <scope>IDENTIFICATION</scope>
</reference>
<dbReference type="EMBL" id="CAQQ02389106">
    <property type="status" value="NOT_ANNOTATED_CDS"/>
    <property type="molecule type" value="Genomic_DNA"/>
</dbReference>
<dbReference type="AlphaFoldDB" id="T1H1G1"/>
<dbReference type="Proteomes" id="UP000015102">
    <property type="component" value="Unassembled WGS sequence"/>
</dbReference>
<keyword evidence="2" id="KW-1185">Reference proteome</keyword>
<evidence type="ECO:0000313" key="1">
    <source>
        <dbReference type="EnsemblMetazoa" id="MESCA010021-PA"/>
    </source>
</evidence>
<accession>T1H1G1</accession>
<name>T1H1G1_MEGSC</name>
<organism evidence="1 2">
    <name type="scientific">Megaselia scalaris</name>
    <name type="common">Humpbacked fly</name>
    <name type="synonym">Phora scalaris</name>
    <dbReference type="NCBI Taxonomy" id="36166"/>
    <lineage>
        <taxon>Eukaryota</taxon>
        <taxon>Metazoa</taxon>
        <taxon>Ecdysozoa</taxon>
        <taxon>Arthropoda</taxon>
        <taxon>Hexapoda</taxon>
        <taxon>Insecta</taxon>
        <taxon>Pterygota</taxon>
        <taxon>Neoptera</taxon>
        <taxon>Endopterygota</taxon>
        <taxon>Diptera</taxon>
        <taxon>Brachycera</taxon>
        <taxon>Muscomorpha</taxon>
        <taxon>Platypezoidea</taxon>
        <taxon>Phoridae</taxon>
        <taxon>Megaseliini</taxon>
        <taxon>Megaselia</taxon>
    </lineage>
</organism>